<evidence type="ECO:0000313" key="5">
    <source>
        <dbReference type="Proteomes" id="UP000240393"/>
    </source>
</evidence>
<dbReference type="GeneID" id="30307619"/>
<dbReference type="Proteomes" id="UP000241903">
    <property type="component" value="Segment"/>
</dbReference>
<dbReference type="EMBL" id="KU686205">
    <property type="protein sequence ID" value="AOV60411.1"/>
    <property type="molecule type" value="Genomic_DNA"/>
</dbReference>
<dbReference type="KEGG" id="vg:30307619"/>
<dbReference type="EMBL" id="KU686206">
    <property type="protein sequence ID" value="AOV60639.1"/>
    <property type="molecule type" value="Genomic_DNA"/>
</dbReference>
<reference evidence="4 5" key="1">
    <citation type="journal article" date="2016" name="Virology">
        <title>The genomic content and context of auxiliary metabolic genes in marine cyanomyoviruses.</title>
        <authorList>
            <person name="Crummett L.T."/>
            <person name="Puxty R.J."/>
            <person name="Weihe C."/>
            <person name="Marston M.F."/>
            <person name="Martiny J.B."/>
        </authorList>
    </citation>
    <scope>NUCLEOTIDE SEQUENCE [LARGE SCALE GENOMIC DNA]</scope>
    <source>
        <strain evidence="1">0808SB05</strain>
        <strain evidence="2">0908SB82</strain>
        <strain evidence="3">1109NB16</strain>
    </source>
</reference>
<dbReference type="RefSeq" id="YP_009322470.1">
    <property type="nucleotide sequence ID" value="NC_031922.1"/>
</dbReference>
<keyword evidence="4" id="KW-1185">Reference proteome</keyword>
<name>A0A1D8KPT2_9CAUD</name>
<proteinExistence type="predicted"/>
<gene>
    <name evidence="3" type="ORF">N161109_035</name>
    <name evidence="1" type="ORF">S050808_035</name>
    <name evidence="2" type="ORF">S820908_035</name>
</gene>
<dbReference type="EMBL" id="KU686204">
    <property type="protein sequence ID" value="AOV60183.1"/>
    <property type="molecule type" value="Genomic_DNA"/>
</dbReference>
<dbReference type="Proteomes" id="UP000240393">
    <property type="component" value="Segment"/>
</dbReference>
<sequence>MNHTDGFTTTSRDNDLTLIMHDHRVSNILLVGSQSVGQVTSVSTWPIYKKTTL</sequence>
<evidence type="ECO:0000313" key="3">
    <source>
        <dbReference type="EMBL" id="AOV60639.1"/>
    </source>
</evidence>
<evidence type="ECO:0000313" key="2">
    <source>
        <dbReference type="EMBL" id="AOV60411.1"/>
    </source>
</evidence>
<organism evidence="3 4">
    <name type="scientific">Synechococcus phage S-CAM9</name>
    <dbReference type="NCBI Taxonomy" id="1883369"/>
    <lineage>
        <taxon>Viruses</taxon>
        <taxon>Duplodnaviria</taxon>
        <taxon>Heunggongvirae</taxon>
        <taxon>Uroviricota</taxon>
        <taxon>Caudoviricetes</taxon>
        <taxon>Pantevenvirales</taxon>
        <taxon>Kyanoviridae</taxon>
        <taxon>Kanaloavirus</taxon>
        <taxon>Kanaloavirus scam9</taxon>
    </lineage>
</organism>
<evidence type="ECO:0000313" key="4">
    <source>
        <dbReference type="Proteomes" id="UP000202784"/>
    </source>
</evidence>
<dbReference type="Proteomes" id="UP000202784">
    <property type="component" value="Segment"/>
</dbReference>
<evidence type="ECO:0000313" key="1">
    <source>
        <dbReference type="EMBL" id="AOV60183.1"/>
    </source>
</evidence>
<protein>
    <submittedName>
        <fullName evidence="3">Uncharacterized protein</fullName>
    </submittedName>
</protein>
<accession>A0A1D8KPT2</accession>